<dbReference type="PROSITE" id="PS00126">
    <property type="entry name" value="PDEASE_I_1"/>
    <property type="match status" value="1"/>
</dbReference>
<evidence type="ECO:0000256" key="3">
    <source>
        <dbReference type="ARBA" id="ARBA00022801"/>
    </source>
</evidence>
<feature type="compositionally biased region" description="Basic and acidic residues" evidence="8">
    <location>
        <begin position="93"/>
        <end position="103"/>
    </location>
</feature>
<feature type="compositionally biased region" description="Gly residues" evidence="8">
    <location>
        <begin position="11"/>
        <end position="22"/>
    </location>
</feature>
<feature type="binding site" evidence="6">
    <location>
        <position position="399"/>
    </location>
    <ligand>
        <name>Zn(2+)</name>
        <dbReference type="ChEBI" id="CHEBI:29105"/>
        <label>1</label>
    </ligand>
</feature>
<dbReference type="GO" id="GO:0046872">
    <property type="term" value="F:metal ion binding"/>
    <property type="evidence" value="ECO:0007669"/>
    <property type="project" value="UniProtKB-KW"/>
</dbReference>
<evidence type="ECO:0000256" key="5">
    <source>
        <dbReference type="PIRSR" id="PIRSR623088-2"/>
    </source>
</evidence>
<evidence type="ECO:0000256" key="8">
    <source>
        <dbReference type="SAM" id="MobiDB-lite"/>
    </source>
</evidence>
<feature type="binding site" evidence="5">
    <location>
        <begin position="359"/>
        <end position="363"/>
    </location>
    <ligand>
        <name>AMP</name>
        <dbReference type="ChEBI" id="CHEBI:456215"/>
    </ligand>
</feature>
<feature type="compositionally biased region" description="Basic and acidic residues" evidence="8">
    <location>
        <begin position="37"/>
        <end position="46"/>
    </location>
</feature>
<dbReference type="GO" id="GO:0004114">
    <property type="term" value="F:3',5'-cyclic-nucleotide phosphodiesterase activity"/>
    <property type="evidence" value="ECO:0007669"/>
    <property type="project" value="InterPro"/>
</dbReference>
<dbReference type="EC" id="3.1.4.-" evidence="7"/>
<feature type="binding site" evidence="6">
    <location>
        <position position="400"/>
    </location>
    <ligand>
        <name>Zn(2+)</name>
        <dbReference type="ChEBI" id="CHEBI:29105"/>
        <label>2</label>
    </ligand>
</feature>
<evidence type="ECO:0000256" key="7">
    <source>
        <dbReference type="RuleBase" id="RU363067"/>
    </source>
</evidence>
<keyword evidence="11" id="KW-1185">Reference proteome</keyword>
<organism evidence="10">
    <name type="scientific">Darwinula stevensoni</name>
    <dbReference type="NCBI Taxonomy" id="69355"/>
    <lineage>
        <taxon>Eukaryota</taxon>
        <taxon>Metazoa</taxon>
        <taxon>Ecdysozoa</taxon>
        <taxon>Arthropoda</taxon>
        <taxon>Crustacea</taxon>
        <taxon>Oligostraca</taxon>
        <taxon>Ostracoda</taxon>
        <taxon>Podocopa</taxon>
        <taxon>Podocopida</taxon>
        <taxon>Darwinulocopina</taxon>
        <taxon>Darwinuloidea</taxon>
        <taxon>Darwinulidae</taxon>
        <taxon>Darwinula</taxon>
    </lineage>
</organism>
<protein>
    <recommendedName>
        <fullName evidence="7">Phosphodiesterase</fullName>
        <ecNumber evidence="7">3.1.4.-</ecNumber>
    </recommendedName>
</protein>
<dbReference type="Proteomes" id="UP000677054">
    <property type="component" value="Unassembled WGS sequence"/>
</dbReference>
<dbReference type="GO" id="GO:0007165">
    <property type="term" value="P:signal transduction"/>
    <property type="evidence" value="ECO:0007669"/>
    <property type="project" value="InterPro"/>
</dbReference>
<feature type="active site" description="Proton donor" evidence="4">
    <location>
        <position position="359"/>
    </location>
</feature>
<dbReference type="Pfam" id="PF00233">
    <property type="entry name" value="PDEase_I"/>
    <property type="match status" value="1"/>
</dbReference>
<keyword evidence="2 6" id="KW-0479">Metal-binding</keyword>
<dbReference type="InterPro" id="IPR023088">
    <property type="entry name" value="PDEase"/>
</dbReference>
<feature type="region of interest" description="Disordered" evidence="8">
    <location>
        <begin position="1"/>
        <end position="61"/>
    </location>
</feature>
<dbReference type="PROSITE" id="PS51845">
    <property type="entry name" value="PDEASE_I_2"/>
    <property type="match status" value="1"/>
</dbReference>
<dbReference type="InterPro" id="IPR003607">
    <property type="entry name" value="HD/PDEase_dom"/>
</dbReference>
<dbReference type="Pfam" id="PF08499">
    <property type="entry name" value="PDEase_I_N"/>
    <property type="match status" value="1"/>
</dbReference>
<evidence type="ECO:0000256" key="4">
    <source>
        <dbReference type="PIRSR" id="PIRSR623088-1"/>
    </source>
</evidence>
<dbReference type="InterPro" id="IPR002073">
    <property type="entry name" value="PDEase_catalytic_dom"/>
</dbReference>
<dbReference type="InterPro" id="IPR023174">
    <property type="entry name" value="PDEase_CS"/>
</dbReference>
<evidence type="ECO:0000256" key="1">
    <source>
        <dbReference type="ARBA" id="ARBA00022535"/>
    </source>
</evidence>
<evidence type="ECO:0000259" key="9">
    <source>
        <dbReference type="PROSITE" id="PS51845"/>
    </source>
</evidence>
<reference evidence="10" key="1">
    <citation type="submission" date="2020-11" db="EMBL/GenBank/DDBJ databases">
        <authorList>
            <person name="Tran Van P."/>
        </authorList>
    </citation>
    <scope>NUCLEOTIDE SEQUENCE</scope>
</reference>
<dbReference type="OrthoDB" id="189220at2759"/>
<feature type="binding site" evidence="5">
    <location>
        <position position="400"/>
    </location>
    <ligand>
        <name>AMP</name>
        <dbReference type="ChEBI" id="CHEBI:456215"/>
    </ligand>
</feature>
<dbReference type="EMBL" id="LR899912">
    <property type="protein sequence ID" value="CAD7243259.1"/>
    <property type="molecule type" value="Genomic_DNA"/>
</dbReference>
<keyword evidence="3 7" id="KW-0378">Hydrolase</keyword>
<feature type="domain" description="PDEase" evidence="9">
    <location>
        <begin position="272"/>
        <end position="624"/>
    </location>
</feature>
<dbReference type="Gene3D" id="1.10.1300.10">
    <property type="entry name" value="3'5'-cyclic nucleotide phosphodiesterase, catalytic domain"/>
    <property type="match status" value="1"/>
</dbReference>
<feature type="binding site" evidence="6">
    <location>
        <position position="363"/>
    </location>
    <ligand>
        <name>Zn(2+)</name>
        <dbReference type="ChEBI" id="CHEBI:29105"/>
        <label>1</label>
    </ligand>
</feature>
<comment type="similarity">
    <text evidence="7">Belongs to the cyclic nucleotide phosphodiesterase family.</text>
</comment>
<name>A0A7R8X3D0_9CRUS</name>
<evidence type="ECO:0000256" key="2">
    <source>
        <dbReference type="ARBA" id="ARBA00022723"/>
    </source>
</evidence>
<proteinExistence type="inferred from homology"/>
<feature type="compositionally biased region" description="Basic and acidic residues" evidence="8">
    <location>
        <begin position="113"/>
        <end position="125"/>
    </location>
</feature>
<dbReference type="InterPro" id="IPR013706">
    <property type="entry name" value="PDE1_N"/>
</dbReference>
<keyword evidence="1" id="KW-0140">cGMP</keyword>
<dbReference type="AlphaFoldDB" id="A0A7R8X3D0"/>
<gene>
    <name evidence="10" type="ORF">DSTB1V02_LOCUS3187</name>
</gene>
<feature type="region of interest" description="Disordered" evidence="8">
    <location>
        <begin position="679"/>
        <end position="714"/>
    </location>
</feature>
<feature type="region of interest" description="Disordered" evidence="8">
    <location>
        <begin position="87"/>
        <end position="133"/>
    </location>
</feature>
<dbReference type="SMART" id="SM00471">
    <property type="entry name" value="HDc"/>
    <property type="match status" value="1"/>
</dbReference>
<comment type="cofactor">
    <cofactor evidence="7">
        <name>a divalent metal cation</name>
        <dbReference type="ChEBI" id="CHEBI:60240"/>
    </cofactor>
    <text evidence="7">Binds 2 divalent metal cations per subunit. Site 1 may preferentially bind zinc ions, while site 2 has a preference for magnesium and/or manganese ions.</text>
</comment>
<feature type="binding site" evidence="5">
    <location>
        <position position="509"/>
    </location>
    <ligand>
        <name>AMP</name>
        <dbReference type="ChEBI" id="CHEBI:456215"/>
    </ligand>
</feature>
<feature type="binding site" evidence="5">
    <location>
        <position position="560"/>
    </location>
    <ligand>
        <name>AMP</name>
        <dbReference type="ChEBI" id="CHEBI:456215"/>
    </ligand>
</feature>
<feature type="binding site" evidence="6">
    <location>
        <position position="400"/>
    </location>
    <ligand>
        <name>Zn(2+)</name>
        <dbReference type="ChEBI" id="CHEBI:29105"/>
        <label>1</label>
    </ligand>
</feature>
<evidence type="ECO:0000313" key="10">
    <source>
        <dbReference type="EMBL" id="CAD7243259.1"/>
    </source>
</evidence>
<dbReference type="PRINTS" id="PR00387">
    <property type="entry name" value="PDIESTERASE1"/>
</dbReference>
<evidence type="ECO:0000313" key="11">
    <source>
        <dbReference type="Proteomes" id="UP000677054"/>
    </source>
</evidence>
<feature type="binding site" evidence="6">
    <location>
        <position position="509"/>
    </location>
    <ligand>
        <name>Zn(2+)</name>
        <dbReference type="ChEBI" id="CHEBI:29105"/>
        <label>1</label>
    </ligand>
</feature>
<dbReference type="PANTHER" id="PTHR11347">
    <property type="entry name" value="CYCLIC NUCLEOTIDE PHOSPHODIESTERASE"/>
    <property type="match status" value="1"/>
</dbReference>
<sequence length="714" mass="80382">MLGVDLRTGRGEGGGNAGGGGVVEHSKSDSHLCVGKDYLRKSHSDPTPDSPSIHRHQKRHSVTSKCILKFDDYSYVIEQGSLKILRRSSSRSRAMERQMHVQEEPATPHPQGHGREDHAKKEDNSVRSPESCNKAAIRLREAMKDLKEGMGSEMKDPGTVMEHLQYAVHVLEELYKQEQRKLLRSDPDEEQERGKDVVKRGNEPWYTHCCRRTLEDEDELSEVEPALVPPEVRAWLASTFTKGSREGTRRRPDEKPRFRSVANAIRAGIFVERISRRPSAAHYLHYPPGVTILFKHLDEWNFDVFALHEASGGAPLKFLGYELLNRYGLLHKFKIPSSVLVNFLTHMESGYLKHGNPYHNNIHATDVTQTVHYALYSAGLMNWMSDLEVFASLLAAISHDYEHTGTTNNFHVNSGSSVALLYNDRAVLENHHASAMFRLLKEEECNVLRSLTKEEYREFRSLAIDMILATDMSSHFQQVKSMKGMLSGPGPETRVDKGKALCLVLHCSDISHPGKRWRLHHPWTMRLMEEFFRQGDMESLLGLPYSPLCDRNNTHVADAQISFIDFIVEPSFLVLGDMLEKLVPSNTKHIAEEQSGSSSSKKTWPWHLEMAKNRQLWSEEAAKVGKEGEGTGGITLVAIFGGVFILQGDILVAGIKVSHVGGIPLLLLPLALRSLLTRKQQGREGEERSEQDETPWRLSPSFAASVHHSPGDSI</sequence>
<dbReference type="EMBL" id="CAJPEV010000395">
    <property type="protein sequence ID" value="CAG0884837.1"/>
    <property type="molecule type" value="Genomic_DNA"/>
</dbReference>
<dbReference type="CDD" id="cd00077">
    <property type="entry name" value="HDc"/>
    <property type="match status" value="1"/>
</dbReference>
<accession>A0A7R8X3D0</accession>
<evidence type="ECO:0000256" key="6">
    <source>
        <dbReference type="PIRSR" id="PIRSR623088-3"/>
    </source>
</evidence>
<dbReference type="InterPro" id="IPR036971">
    <property type="entry name" value="PDEase_catalytic_dom_sf"/>
</dbReference>
<dbReference type="SUPFAM" id="SSF109604">
    <property type="entry name" value="HD-domain/PDEase-like"/>
    <property type="match status" value="1"/>
</dbReference>